<evidence type="ECO:0000256" key="1">
    <source>
        <dbReference type="SAM" id="Phobius"/>
    </source>
</evidence>
<evidence type="ECO:0000313" key="2">
    <source>
        <dbReference type="EMBL" id="KAG1783362.1"/>
    </source>
</evidence>
<keyword evidence="1" id="KW-0812">Transmembrane</keyword>
<proteinExistence type="predicted"/>
<dbReference type="OrthoDB" id="2676384at2759"/>
<feature type="transmembrane region" description="Helical" evidence="1">
    <location>
        <begin position="86"/>
        <end position="106"/>
    </location>
</feature>
<organism evidence="2 3">
    <name type="scientific">Suillus placidus</name>
    <dbReference type="NCBI Taxonomy" id="48579"/>
    <lineage>
        <taxon>Eukaryota</taxon>
        <taxon>Fungi</taxon>
        <taxon>Dikarya</taxon>
        <taxon>Basidiomycota</taxon>
        <taxon>Agaricomycotina</taxon>
        <taxon>Agaricomycetes</taxon>
        <taxon>Agaricomycetidae</taxon>
        <taxon>Boletales</taxon>
        <taxon>Suillineae</taxon>
        <taxon>Suillaceae</taxon>
        <taxon>Suillus</taxon>
    </lineage>
</organism>
<dbReference type="EMBL" id="JABBWD010000002">
    <property type="protein sequence ID" value="KAG1783362.1"/>
    <property type="molecule type" value="Genomic_DNA"/>
</dbReference>
<keyword evidence="1" id="KW-0472">Membrane</keyword>
<comment type="caution">
    <text evidence="2">The sequence shown here is derived from an EMBL/GenBank/DDBJ whole genome shotgun (WGS) entry which is preliminary data.</text>
</comment>
<sequence>MLFTLLAVVLTSIGSRFTTIASAHVTTSAIPGITGCYWSSLSVQFLSFVLLFAFQLGLFSLTLIRVIQSWQTVKGHLHAILVKHNIFYYACGLFFSGMNALMPMLLSDSAYYTILEEVQVFILAILATRMHLHLWHVDWHMHGSDALVYVSMSDMSPADLTV</sequence>
<keyword evidence="1" id="KW-1133">Transmembrane helix</keyword>
<dbReference type="Proteomes" id="UP000714275">
    <property type="component" value="Unassembled WGS sequence"/>
</dbReference>
<feature type="transmembrane region" description="Helical" evidence="1">
    <location>
        <begin position="45"/>
        <end position="66"/>
    </location>
</feature>
<accession>A0A9P7D8W1</accession>
<gene>
    <name evidence="2" type="ORF">EV702DRAFT_1191789</name>
</gene>
<name>A0A9P7D8W1_9AGAM</name>
<keyword evidence="3" id="KW-1185">Reference proteome</keyword>
<reference evidence="2" key="1">
    <citation type="journal article" date="2020" name="New Phytol.">
        <title>Comparative genomics reveals dynamic genome evolution in host specialist ectomycorrhizal fungi.</title>
        <authorList>
            <person name="Lofgren L.A."/>
            <person name="Nguyen N.H."/>
            <person name="Vilgalys R."/>
            <person name="Ruytinx J."/>
            <person name="Liao H.L."/>
            <person name="Branco S."/>
            <person name="Kuo A."/>
            <person name="LaButti K."/>
            <person name="Lipzen A."/>
            <person name="Andreopoulos W."/>
            <person name="Pangilinan J."/>
            <person name="Riley R."/>
            <person name="Hundley H."/>
            <person name="Na H."/>
            <person name="Barry K."/>
            <person name="Grigoriev I.V."/>
            <person name="Stajich J.E."/>
            <person name="Kennedy P.G."/>
        </authorList>
    </citation>
    <scope>NUCLEOTIDE SEQUENCE</scope>
    <source>
        <strain evidence="2">DOB743</strain>
    </source>
</reference>
<evidence type="ECO:0000313" key="3">
    <source>
        <dbReference type="Proteomes" id="UP000714275"/>
    </source>
</evidence>
<dbReference type="AlphaFoldDB" id="A0A9P7D8W1"/>
<protein>
    <submittedName>
        <fullName evidence="2">Uncharacterized protein</fullName>
    </submittedName>
</protein>